<keyword evidence="2" id="KW-1185">Reference proteome</keyword>
<name>A0A923KJE7_9BURK</name>
<reference evidence="1" key="1">
    <citation type="submission" date="2020-08" db="EMBL/GenBank/DDBJ databases">
        <title>Novel species isolated from subtropical streams in China.</title>
        <authorList>
            <person name="Lu H."/>
        </authorList>
    </citation>
    <scope>NUCLEOTIDE SEQUENCE</scope>
    <source>
        <strain evidence="1">KACC 12607</strain>
    </source>
</reference>
<dbReference type="RefSeq" id="WP_186910452.1">
    <property type="nucleotide sequence ID" value="NZ_JACOFV010000001.1"/>
</dbReference>
<comment type="caution">
    <text evidence="1">The sequence shown here is derived from an EMBL/GenBank/DDBJ whole genome shotgun (WGS) entry which is preliminary data.</text>
</comment>
<dbReference type="AlphaFoldDB" id="A0A923KJE7"/>
<evidence type="ECO:0000313" key="2">
    <source>
        <dbReference type="Proteomes" id="UP000634011"/>
    </source>
</evidence>
<gene>
    <name evidence="1" type="ORF">H8K32_00190</name>
</gene>
<accession>A0A923KJE7</accession>
<evidence type="ECO:0000313" key="1">
    <source>
        <dbReference type="EMBL" id="MBC3860505.1"/>
    </source>
</evidence>
<proteinExistence type="predicted"/>
<dbReference type="EMBL" id="JACOFV010000001">
    <property type="protein sequence ID" value="MBC3860505.1"/>
    <property type="molecule type" value="Genomic_DNA"/>
</dbReference>
<organism evidence="1 2">
    <name type="scientific">Undibacterium jejuense</name>
    <dbReference type="NCBI Taxonomy" id="1344949"/>
    <lineage>
        <taxon>Bacteria</taxon>
        <taxon>Pseudomonadati</taxon>
        <taxon>Pseudomonadota</taxon>
        <taxon>Betaproteobacteria</taxon>
        <taxon>Burkholderiales</taxon>
        <taxon>Oxalobacteraceae</taxon>
        <taxon>Undibacterium</taxon>
    </lineage>
</organism>
<protein>
    <submittedName>
        <fullName evidence="1">Uncharacterized protein</fullName>
    </submittedName>
</protein>
<dbReference type="Proteomes" id="UP000634011">
    <property type="component" value="Unassembled WGS sequence"/>
</dbReference>
<sequence>MEKLKASLPAASVVGVKNLKDGENISHFFKRFYDSDLSRDFGVYRLSLDVIRPLIQQHIIDHGLSSLFYSHMTCDAVMHPGFTTDEIEAVVIGIMSKLDGVRHLLIIDAYFYDDKPECLLLLERIVRSISSKLEKVTVITHGKRASMRPGMHNVFSTVTPGIQINDLVTEDFHDRYWIDIENIKGVMVGTSLNGIGKKIAMIDHANPADTREIIRLASVFL</sequence>